<evidence type="ECO:0000313" key="6">
    <source>
        <dbReference type="Proteomes" id="UP000289738"/>
    </source>
</evidence>
<organism evidence="5 6">
    <name type="scientific">Arachis hypogaea</name>
    <name type="common">Peanut</name>
    <dbReference type="NCBI Taxonomy" id="3818"/>
    <lineage>
        <taxon>Eukaryota</taxon>
        <taxon>Viridiplantae</taxon>
        <taxon>Streptophyta</taxon>
        <taxon>Embryophyta</taxon>
        <taxon>Tracheophyta</taxon>
        <taxon>Spermatophyta</taxon>
        <taxon>Magnoliopsida</taxon>
        <taxon>eudicotyledons</taxon>
        <taxon>Gunneridae</taxon>
        <taxon>Pentapetalae</taxon>
        <taxon>rosids</taxon>
        <taxon>fabids</taxon>
        <taxon>Fabales</taxon>
        <taxon>Fabaceae</taxon>
        <taxon>Papilionoideae</taxon>
        <taxon>50 kb inversion clade</taxon>
        <taxon>dalbergioids sensu lato</taxon>
        <taxon>Dalbergieae</taxon>
        <taxon>Pterocarpus clade</taxon>
        <taxon>Arachis</taxon>
    </lineage>
</organism>
<keyword evidence="2" id="KW-0328">Glycosyltransferase</keyword>
<feature type="region of interest" description="Disordered" evidence="4">
    <location>
        <begin position="26"/>
        <end position="53"/>
    </location>
</feature>
<name>A0A445BY57_ARAHY</name>
<sequence>MCNRISKSNPTNNSTEHYSRVYAEVKGSQENASESSHCRDADHTSEAYSGRNTLHTSNVRNSVEDETEYFVIPDLPDEIEVTKSQVRAQVDKNWSRFGEEIYAVESDSFGVIMNSFQELELEYERMYKKVKKDKVWCVGPVSLINKDQLKKVQRGNNVSVEEWKHQNWPDSQKPKSVIYACLGSLSNVTTIQLIEIGLALEESIRPFIWVIREGNQLEALEKWIKEDGFEERIKDQFLNEKLVVKVLKVGVMVGVKSPTAWGKEEEVGELAKKEDIKIVIEELMDENNGECEEKRERIRKLAEIAKRSIEEVAPGHMIPVMDIAKNTASAECCCHGSHNPTKCSKNHINPKPLLVKMNPVIRFD</sequence>
<evidence type="ECO:0000256" key="3">
    <source>
        <dbReference type="SAM" id="Coils"/>
    </source>
</evidence>
<dbReference type="GO" id="GO:0035251">
    <property type="term" value="F:UDP-glucosyltransferase activity"/>
    <property type="evidence" value="ECO:0007669"/>
    <property type="project" value="TreeGrafter"/>
</dbReference>
<dbReference type="EMBL" id="SDMP01000008">
    <property type="protein sequence ID" value="RYR43572.1"/>
    <property type="molecule type" value="Genomic_DNA"/>
</dbReference>
<keyword evidence="3" id="KW-0175">Coiled coil</keyword>
<keyword evidence="6" id="KW-1185">Reference proteome</keyword>
<evidence type="ECO:0000313" key="5">
    <source>
        <dbReference type="EMBL" id="RYR43572.1"/>
    </source>
</evidence>
<dbReference type="PANTHER" id="PTHR48047">
    <property type="entry name" value="GLYCOSYLTRANSFERASE"/>
    <property type="match status" value="1"/>
</dbReference>
<comment type="caution">
    <text evidence="5">The sequence shown here is derived from an EMBL/GenBank/DDBJ whole genome shotgun (WGS) entry which is preliminary data.</text>
</comment>
<accession>A0A445BY57</accession>
<dbReference type="PANTHER" id="PTHR48047:SF229">
    <property type="entry name" value="UDP-GLYCOSYLTRANSFERASE 73C3-RELATED"/>
    <property type="match status" value="1"/>
</dbReference>
<comment type="similarity">
    <text evidence="1">Belongs to the UDP-glycosyltransferase family.</text>
</comment>
<gene>
    <name evidence="5" type="ORF">Ahy_A08g039989</name>
</gene>
<reference evidence="5 6" key="1">
    <citation type="submission" date="2019-01" db="EMBL/GenBank/DDBJ databases">
        <title>Sequencing of cultivated peanut Arachis hypogaea provides insights into genome evolution and oil improvement.</title>
        <authorList>
            <person name="Chen X."/>
        </authorList>
    </citation>
    <scope>NUCLEOTIDE SEQUENCE [LARGE SCALE GENOMIC DNA]</scope>
    <source>
        <strain evidence="6">cv. Fuhuasheng</strain>
        <tissue evidence="5">Leaves</tissue>
    </source>
</reference>
<dbReference type="AlphaFoldDB" id="A0A445BY57"/>
<proteinExistence type="inferred from homology"/>
<dbReference type="STRING" id="3818.A0A445BY57"/>
<dbReference type="Proteomes" id="UP000289738">
    <property type="component" value="Chromosome A08"/>
</dbReference>
<keyword evidence="2" id="KW-0808">Transferase</keyword>
<feature type="compositionally biased region" description="Basic and acidic residues" evidence="4">
    <location>
        <begin position="36"/>
        <end position="45"/>
    </location>
</feature>
<evidence type="ECO:0000256" key="4">
    <source>
        <dbReference type="SAM" id="MobiDB-lite"/>
    </source>
</evidence>
<evidence type="ECO:0000256" key="1">
    <source>
        <dbReference type="ARBA" id="ARBA00009995"/>
    </source>
</evidence>
<protein>
    <submittedName>
        <fullName evidence="5">Uncharacterized protein</fullName>
    </submittedName>
</protein>
<feature type="coiled-coil region" evidence="3">
    <location>
        <begin position="284"/>
        <end position="311"/>
    </location>
</feature>
<dbReference type="Gene3D" id="3.40.50.2000">
    <property type="entry name" value="Glycogen Phosphorylase B"/>
    <property type="match status" value="3"/>
</dbReference>
<dbReference type="SUPFAM" id="SSF53756">
    <property type="entry name" value="UDP-Glycosyltransferase/glycogen phosphorylase"/>
    <property type="match status" value="1"/>
</dbReference>
<evidence type="ECO:0000256" key="2">
    <source>
        <dbReference type="ARBA" id="ARBA00022676"/>
    </source>
</evidence>